<evidence type="ECO:0000259" key="1">
    <source>
        <dbReference type="Pfam" id="PF00483"/>
    </source>
</evidence>
<dbReference type="NCBIfam" id="TIGR01208">
    <property type="entry name" value="rmlA_long"/>
    <property type="match status" value="1"/>
</dbReference>
<dbReference type="InterPro" id="IPR005908">
    <property type="entry name" value="G1P_thy_trans_l"/>
</dbReference>
<keyword evidence="2" id="KW-0808">Transferase</keyword>
<organism evidence="2 3">
    <name type="scientific">Thermosipho atlanticus DSM 15807</name>
    <dbReference type="NCBI Taxonomy" id="1123380"/>
    <lineage>
        <taxon>Bacteria</taxon>
        <taxon>Thermotogati</taxon>
        <taxon>Thermotogota</taxon>
        <taxon>Thermotogae</taxon>
        <taxon>Thermotogales</taxon>
        <taxon>Fervidobacteriaceae</taxon>
        <taxon>Thermosipho</taxon>
    </lineage>
</organism>
<dbReference type="OrthoDB" id="9803871at2"/>
<accession>A0A1M5TLR0</accession>
<dbReference type="Pfam" id="PF00483">
    <property type="entry name" value="NTP_transferase"/>
    <property type="match status" value="1"/>
</dbReference>
<dbReference type="PANTHER" id="PTHR42883">
    <property type="entry name" value="GLUCOSE-1-PHOSPHATE THYMIDYLTRANSFERASE"/>
    <property type="match status" value="1"/>
</dbReference>
<dbReference type="InterPro" id="IPR005835">
    <property type="entry name" value="NTP_transferase_dom"/>
</dbReference>
<dbReference type="PANTHER" id="PTHR42883:SF2">
    <property type="entry name" value="THYMIDYLYLTRANSFERASE"/>
    <property type="match status" value="1"/>
</dbReference>
<dbReference type="STRING" id="1123380.SAMN02745199_1391"/>
<dbReference type="Gene3D" id="3.90.550.10">
    <property type="entry name" value="Spore Coat Polysaccharide Biosynthesis Protein SpsA, Chain A"/>
    <property type="match status" value="1"/>
</dbReference>
<dbReference type="CDD" id="cd04189">
    <property type="entry name" value="G1P_TT_long"/>
    <property type="match status" value="1"/>
</dbReference>
<protein>
    <submittedName>
        <fullName evidence="2">Glucose-1-phosphate thymidylyltransferase</fullName>
    </submittedName>
</protein>
<reference evidence="3" key="1">
    <citation type="submission" date="2016-11" db="EMBL/GenBank/DDBJ databases">
        <authorList>
            <person name="Varghese N."/>
            <person name="Submissions S."/>
        </authorList>
    </citation>
    <scope>NUCLEOTIDE SEQUENCE [LARGE SCALE GENOMIC DNA]</scope>
    <source>
        <strain evidence="3">DSM 15807</strain>
    </source>
</reference>
<dbReference type="SUPFAM" id="SSF53448">
    <property type="entry name" value="Nucleotide-diphospho-sugar transferases"/>
    <property type="match status" value="1"/>
</dbReference>
<proteinExistence type="predicted"/>
<dbReference type="AlphaFoldDB" id="A0A1M5TLR0"/>
<dbReference type="GO" id="GO:0016740">
    <property type="term" value="F:transferase activity"/>
    <property type="evidence" value="ECO:0007669"/>
    <property type="project" value="UniProtKB-KW"/>
</dbReference>
<name>A0A1M5TLR0_9BACT</name>
<gene>
    <name evidence="2" type="ORF">SAMN02745199_1391</name>
</gene>
<keyword evidence="3" id="KW-1185">Reference proteome</keyword>
<evidence type="ECO:0000313" key="3">
    <source>
        <dbReference type="Proteomes" id="UP000242592"/>
    </source>
</evidence>
<dbReference type="RefSeq" id="WP_073073498.1">
    <property type="nucleotide sequence ID" value="NZ_FQXN01000005.1"/>
</dbReference>
<dbReference type="InterPro" id="IPR029044">
    <property type="entry name" value="Nucleotide-diphossugar_trans"/>
</dbReference>
<dbReference type="Gene3D" id="2.160.10.10">
    <property type="entry name" value="Hexapeptide repeat proteins"/>
    <property type="match status" value="1"/>
</dbReference>
<feature type="domain" description="Nucleotidyl transferase" evidence="1">
    <location>
        <begin position="2"/>
        <end position="237"/>
    </location>
</feature>
<dbReference type="Proteomes" id="UP000242592">
    <property type="component" value="Unassembled WGS sequence"/>
</dbReference>
<dbReference type="EMBL" id="FQXN01000005">
    <property type="protein sequence ID" value="SHH51697.1"/>
    <property type="molecule type" value="Genomic_DNA"/>
</dbReference>
<sequence>MKALILCAGKGTRLRPLTFTIAKHLIPIANKPVIYYSLEKIKNAGIEEIGIVVNPENIKDFQKFIGNGNHFGLKVEYIIQEEPKGLAHAVWISKDFVGDEDFLMYLGDNLILDNINPFVEEFEKDTNLQASILLSPVKDPSRFGIAVVKNGEIVQVIEKPKEPPSNLAIIGLYLFRKTIFEGIKNIKPSWRGELEITDAIGYLITNDFKVKGHIIYGWWKDTGKPEDLIEANRKILDDSYIKHEIKGVSDSSSDIQGRVSIGENTEIINSTIRGPVIIGKNCVVKNSYIGPYSSIGNNVIVENCEIQNSIIMDNVKLLNLPYPIDSSLIGKHVQIVESEKKPKAMRLVIGDMGKVEIVR</sequence>
<evidence type="ECO:0000313" key="2">
    <source>
        <dbReference type="EMBL" id="SHH51697.1"/>
    </source>
</evidence>